<protein>
    <submittedName>
        <fullName evidence="1">Uncharacterized protein</fullName>
    </submittedName>
</protein>
<evidence type="ECO:0000313" key="1">
    <source>
        <dbReference type="EMBL" id="KAF2685612.1"/>
    </source>
</evidence>
<gene>
    <name evidence="1" type="ORF">K458DRAFT_15062</name>
</gene>
<proteinExistence type="predicted"/>
<sequence>MKRGLAELCCALRWGGRARRAHFTADQGRVLHRPTRSLSAHTLVRPFTIVTCHSLSSRLHAHCCVCLCHRHTLSFTLTAAACVQIHSSSVACRKG</sequence>
<organism evidence="1 2">
    <name type="scientific">Lentithecium fluviatile CBS 122367</name>
    <dbReference type="NCBI Taxonomy" id="1168545"/>
    <lineage>
        <taxon>Eukaryota</taxon>
        <taxon>Fungi</taxon>
        <taxon>Dikarya</taxon>
        <taxon>Ascomycota</taxon>
        <taxon>Pezizomycotina</taxon>
        <taxon>Dothideomycetes</taxon>
        <taxon>Pleosporomycetidae</taxon>
        <taxon>Pleosporales</taxon>
        <taxon>Massarineae</taxon>
        <taxon>Lentitheciaceae</taxon>
        <taxon>Lentithecium</taxon>
    </lineage>
</organism>
<name>A0A6G1J525_9PLEO</name>
<reference evidence="1" key="1">
    <citation type="journal article" date="2020" name="Stud. Mycol.">
        <title>101 Dothideomycetes genomes: a test case for predicting lifestyles and emergence of pathogens.</title>
        <authorList>
            <person name="Haridas S."/>
            <person name="Albert R."/>
            <person name="Binder M."/>
            <person name="Bloem J."/>
            <person name="Labutti K."/>
            <person name="Salamov A."/>
            <person name="Andreopoulos B."/>
            <person name="Baker S."/>
            <person name="Barry K."/>
            <person name="Bills G."/>
            <person name="Bluhm B."/>
            <person name="Cannon C."/>
            <person name="Castanera R."/>
            <person name="Culley D."/>
            <person name="Daum C."/>
            <person name="Ezra D."/>
            <person name="Gonzalez J."/>
            <person name="Henrissat B."/>
            <person name="Kuo A."/>
            <person name="Liang C."/>
            <person name="Lipzen A."/>
            <person name="Lutzoni F."/>
            <person name="Magnuson J."/>
            <person name="Mondo S."/>
            <person name="Nolan M."/>
            <person name="Ohm R."/>
            <person name="Pangilinan J."/>
            <person name="Park H.-J."/>
            <person name="Ramirez L."/>
            <person name="Alfaro M."/>
            <person name="Sun H."/>
            <person name="Tritt A."/>
            <person name="Yoshinaga Y."/>
            <person name="Zwiers L.-H."/>
            <person name="Turgeon B."/>
            <person name="Goodwin S."/>
            <person name="Spatafora J."/>
            <person name="Crous P."/>
            <person name="Grigoriev I."/>
        </authorList>
    </citation>
    <scope>NUCLEOTIDE SEQUENCE</scope>
    <source>
        <strain evidence="1">CBS 122367</strain>
    </source>
</reference>
<accession>A0A6G1J525</accession>
<dbReference type="EMBL" id="MU005578">
    <property type="protein sequence ID" value="KAF2685612.1"/>
    <property type="molecule type" value="Genomic_DNA"/>
</dbReference>
<dbReference type="AlphaFoldDB" id="A0A6G1J525"/>
<evidence type="ECO:0000313" key="2">
    <source>
        <dbReference type="Proteomes" id="UP000799291"/>
    </source>
</evidence>
<keyword evidence="2" id="KW-1185">Reference proteome</keyword>
<dbReference type="Proteomes" id="UP000799291">
    <property type="component" value="Unassembled WGS sequence"/>
</dbReference>